<name>A0AAE0ZHK1_9GAST</name>
<keyword evidence="3" id="KW-1185">Reference proteome</keyword>
<evidence type="ECO:0000256" key="1">
    <source>
        <dbReference type="SAM" id="MobiDB-lite"/>
    </source>
</evidence>
<sequence length="104" mass="10727">MGENLSSRTEGDTSICWSVDCPPGAMCGSKNKPRAPNVVGQRRATLTPPGPSDVFTCSKKPVSFLGSVPGGSKPDLHTDQGAKPGPRFSPAQSSGRDKKVTSAA</sequence>
<accession>A0AAE0ZHK1</accession>
<protein>
    <submittedName>
        <fullName evidence="2">Uncharacterized protein</fullName>
    </submittedName>
</protein>
<reference evidence="2" key="1">
    <citation type="journal article" date="2023" name="G3 (Bethesda)">
        <title>A reference genome for the long-term kleptoplast-retaining sea slug Elysia crispata morphotype clarki.</title>
        <authorList>
            <person name="Eastman K.E."/>
            <person name="Pendleton A.L."/>
            <person name="Shaikh M.A."/>
            <person name="Suttiyut T."/>
            <person name="Ogas R."/>
            <person name="Tomko P."/>
            <person name="Gavelis G."/>
            <person name="Widhalm J.R."/>
            <person name="Wisecaver J.H."/>
        </authorList>
    </citation>
    <scope>NUCLEOTIDE SEQUENCE</scope>
    <source>
        <strain evidence="2">ECLA1</strain>
    </source>
</reference>
<feature type="compositionally biased region" description="Basic and acidic residues" evidence="1">
    <location>
        <begin position="95"/>
        <end position="104"/>
    </location>
</feature>
<feature type="region of interest" description="Disordered" evidence="1">
    <location>
        <begin position="27"/>
        <end position="104"/>
    </location>
</feature>
<comment type="caution">
    <text evidence="2">The sequence shown here is derived from an EMBL/GenBank/DDBJ whole genome shotgun (WGS) entry which is preliminary data.</text>
</comment>
<evidence type="ECO:0000313" key="2">
    <source>
        <dbReference type="EMBL" id="KAK3768896.1"/>
    </source>
</evidence>
<evidence type="ECO:0000313" key="3">
    <source>
        <dbReference type="Proteomes" id="UP001283361"/>
    </source>
</evidence>
<dbReference type="EMBL" id="JAWDGP010003996">
    <property type="protein sequence ID" value="KAK3768896.1"/>
    <property type="molecule type" value="Genomic_DNA"/>
</dbReference>
<proteinExistence type="predicted"/>
<gene>
    <name evidence="2" type="ORF">RRG08_060334</name>
</gene>
<organism evidence="2 3">
    <name type="scientific">Elysia crispata</name>
    <name type="common">lettuce slug</name>
    <dbReference type="NCBI Taxonomy" id="231223"/>
    <lineage>
        <taxon>Eukaryota</taxon>
        <taxon>Metazoa</taxon>
        <taxon>Spiralia</taxon>
        <taxon>Lophotrochozoa</taxon>
        <taxon>Mollusca</taxon>
        <taxon>Gastropoda</taxon>
        <taxon>Heterobranchia</taxon>
        <taxon>Euthyneura</taxon>
        <taxon>Panpulmonata</taxon>
        <taxon>Sacoglossa</taxon>
        <taxon>Placobranchoidea</taxon>
        <taxon>Plakobranchidae</taxon>
        <taxon>Elysia</taxon>
    </lineage>
</organism>
<dbReference type="Proteomes" id="UP001283361">
    <property type="component" value="Unassembled WGS sequence"/>
</dbReference>
<dbReference type="AlphaFoldDB" id="A0AAE0ZHK1"/>